<organism evidence="2">
    <name type="scientific">uncultured Craurococcus sp</name>
    <dbReference type="NCBI Taxonomy" id="1135998"/>
    <lineage>
        <taxon>Bacteria</taxon>
        <taxon>Pseudomonadati</taxon>
        <taxon>Pseudomonadota</taxon>
        <taxon>Alphaproteobacteria</taxon>
        <taxon>Acetobacterales</taxon>
        <taxon>Acetobacteraceae</taxon>
        <taxon>Craurococcus</taxon>
        <taxon>environmental samples</taxon>
    </lineage>
</organism>
<feature type="non-terminal residue" evidence="2">
    <location>
        <position position="1"/>
    </location>
</feature>
<feature type="region of interest" description="Disordered" evidence="1">
    <location>
        <begin position="1"/>
        <end position="211"/>
    </location>
</feature>
<feature type="compositionally biased region" description="Gly residues" evidence="1">
    <location>
        <begin position="153"/>
        <end position="166"/>
    </location>
</feature>
<accession>A0A6J4I0L8</accession>
<feature type="non-terminal residue" evidence="2">
    <location>
        <position position="211"/>
    </location>
</feature>
<evidence type="ECO:0000313" key="2">
    <source>
        <dbReference type="EMBL" id="CAA9238932.1"/>
    </source>
</evidence>
<feature type="compositionally biased region" description="Basic residues" evidence="1">
    <location>
        <begin position="202"/>
        <end position="211"/>
    </location>
</feature>
<proteinExistence type="predicted"/>
<feature type="compositionally biased region" description="Basic and acidic residues" evidence="1">
    <location>
        <begin position="182"/>
        <end position="194"/>
    </location>
</feature>
<dbReference type="EMBL" id="CADCTD010000056">
    <property type="protein sequence ID" value="CAA9238932.1"/>
    <property type="molecule type" value="Genomic_DNA"/>
</dbReference>
<name>A0A6J4I0L8_9PROT</name>
<gene>
    <name evidence="2" type="ORF">AVDCRST_MAG27-1322</name>
</gene>
<evidence type="ECO:0000256" key="1">
    <source>
        <dbReference type="SAM" id="MobiDB-lite"/>
    </source>
</evidence>
<feature type="compositionally biased region" description="Gly residues" evidence="1">
    <location>
        <begin position="21"/>
        <end position="30"/>
    </location>
</feature>
<feature type="compositionally biased region" description="Low complexity" evidence="1">
    <location>
        <begin position="111"/>
        <end position="121"/>
    </location>
</feature>
<dbReference type="AlphaFoldDB" id="A0A6J4I0L8"/>
<reference evidence="2" key="1">
    <citation type="submission" date="2020-02" db="EMBL/GenBank/DDBJ databases">
        <authorList>
            <person name="Meier V. D."/>
        </authorList>
    </citation>
    <scope>NUCLEOTIDE SEQUENCE</scope>
    <source>
        <strain evidence="2">AVDCRST_MAG27</strain>
    </source>
</reference>
<feature type="compositionally biased region" description="Basic and acidic residues" evidence="1">
    <location>
        <begin position="92"/>
        <end position="110"/>
    </location>
</feature>
<sequence>GLRGGSGAAEGRRREIDRCGQPGGGAGGRGPPRRPAGHRPAAIPAPLAPGAAEAGGPRPAAQLRQPLRLARARRAGPAAAGPGLRHRRHPAPCRDRGEAGDPRRRPRPDADAALARRFLGQRGDGEVGGRGASPRHRRAQPRACPGAPEGKHPGGAGRARGAGAGGRPRQPGGVRHCLPRRARGDRVRAEEPGRGRAAGAGRGHRRHFQGM</sequence>
<feature type="compositionally biased region" description="Low complexity" evidence="1">
    <location>
        <begin position="38"/>
        <end position="83"/>
    </location>
</feature>
<protein>
    <submittedName>
        <fullName evidence="2">ParA-like protein</fullName>
    </submittedName>
</protein>